<evidence type="ECO:0000256" key="1">
    <source>
        <dbReference type="SAM" id="MobiDB-lite"/>
    </source>
</evidence>
<gene>
    <name evidence="2" type="ORF">HPP92_013205</name>
</gene>
<dbReference type="AlphaFoldDB" id="A0A835QWL6"/>
<accession>A0A835QWL6</accession>
<feature type="region of interest" description="Disordered" evidence="1">
    <location>
        <begin position="1"/>
        <end position="31"/>
    </location>
</feature>
<organism evidence="2 3">
    <name type="scientific">Vanilla planifolia</name>
    <name type="common">Vanilla</name>
    <dbReference type="NCBI Taxonomy" id="51239"/>
    <lineage>
        <taxon>Eukaryota</taxon>
        <taxon>Viridiplantae</taxon>
        <taxon>Streptophyta</taxon>
        <taxon>Embryophyta</taxon>
        <taxon>Tracheophyta</taxon>
        <taxon>Spermatophyta</taxon>
        <taxon>Magnoliopsida</taxon>
        <taxon>Liliopsida</taxon>
        <taxon>Asparagales</taxon>
        <taxon>Orchidaceae</taxon>
        <taxon>Vanilloideae</taxon>
        <taxon>Vanilleae</taxon>
        <taxon>Vanilla</taxon>
    </lineage>
</organism>
<evidence type="ECO:0000313" key="2">
    <source>
        <dbReference type="EMBL" id="KAG0478486.1"/>
    </source>
</evidence>
<feature type="compositionally biased region" description="Basic residues" evidence="1">
    <location>
        <begin position="76"/>
        <end position="92"/>
    </location>
</feature>
<reference evidence="2 3" key="1">
    <citation type="journal article" date="2020" name="Nat. Food">
        <title>A phased Vanilla planifolia genome enables genetic improvement of flavour and production.</title>
        <authorList>
            <person name="Hasing T."/>
            <person name="Tang H."/>
            <person name="Brym M."/>
            <person name="Khazi F."/>
            <person name="Huang T."/>
            <person name="Chambers A.H."/>
        </authorList>
    </citation>
    <scope>NUCLEOTIDE SEQUENCE [LARGE SCALE GENOMIC DNA]</scope>
    <source>
        <tissue evidence="2">Leaf</tissue>
    </source>
</reference>
<protein>
    <submittedName>
        <fullName evidence="2">Uncharacterized protein</fullName>
    </submittedName>
</protein>
<dbReference type="Proteomes" id="UP000639772">
    <property type="component" value="Chromosome 6"/>
</dbReference>
<evidence type="ECO:0000313" key="3">
    <source>
        <dbReference type="Proteomes" id="UP000639772"/>
    </source>
</evidence>
<feature type="compositionally biased region" description="Basic and acidic residues" evidence="1">
    <location>
        <begin position="9"/>
        <end position="20"/>
    </location>
</feature>
<proteinExistence type="predicted"/>
<name>A0A835QWL6_VANPL</name>
<sequence>MVDLIEVVSTKEDATRDNDVKNGNTKPKMKSPYRSWLLKMNYNGKCTHESRDREKDIAGPVADISINSIMNQNLVTRKRGHHRSKGKRSTVL</sequence>
<comment type="caution">
    <text evidence="2">The sequence shown here is derived from an EMBL/GenBank/DDBJ whole genome shotgun (WGS) entry which is preliminary data.</text>
</comment>
<dbReference type="EMBL" id="JADCNM010000006">
    <property type="protein sequence ID" value="KAG0478486.1"/>
    <property type="molecule type" value="Genomic_DNA"/>
</dbReference>
<feature type="region of interest" description="Disordered" evidence="1">
    <location>
        <begin position="73"/>
        <end position="92"/>
    </location>
</feature>